<comment type="caution">
    <text evidence="1">The sequence shown here is derived from an EMBL/GenBank/DDBJ whole genome shotgun (WGS) entry which is preliminary data.</text>
</comment>
<proteinExistence type="predicted"/>
<dbReference type="AlphaFoldDB" id="A0A8X6I9K4"/>
<protein>
    <submittedName>
        <fullName evidence="1">Uncharacterized protein</fullName>
    </submittedName>
</protein>
<evidence type="ECO:0000313" key="1">
    <source>
        <dbReference type="EMBL" id="GFS35909.1"/>
    </source>
</evidence>
<sequence length="86" mass="9751">MPRRRTQVPYLPNNEKVLSALGSNNSKCVDTSHTEMSTTLNKNSTAVSRLYITVKNQKFDLGQRSCSEPISMKLFPLKSYNQQQAE</sequence>
<organism evidence="1 2">
    <name type="scientific">Trichonephila inaurata madagascariensis</name>
    <dbReference type="NCBI Taxonomy" id="2747483"/>
    <lineage>
        <taxon>Eukaryota</taxon>
        <taxon>Metazoa</taxon>
        <taxon>Ecdysozoa</taxon>
        <taxon>Arthropoda</taxon>
        <taxon>Chelicerata</taxon>
        <taxon>Arachnida</taxon>
        <taxon>Araneae</taxon>
        <taxon>Araneomorphae</taxon>
        <taxon>Entelegynae</taxon>
        <taxon>Araneoidea</taxon>
        <taxon>Nephilidae</taxon>
        <taxon>Trichonephila</taxon>
        <taxon>Trichonephila inaurata</taxon>
    </lineage>
</organism>
<keyword evidence="2" id="KW-1185">Reference proteome</keyword>
<accession>A0A8X6I9K4</accession>
<gene>
    <name evidence="1" type="ORF">TNIN_170361</name>
</gene>
<dbReference type="EMBL" id="BMAV01024757">
    <property type="protein sequence ID" value="GFS35909.1"/>
    <property type="molecule type" value="Genomic_DNA"/>
</dbReference>
<evidence type="ECO:0000313" key="2">
    <source>
        <dbReference type="Proteomes" id="UP000886998"/>
    </source>
</evidence>
<dbReference type="Proteomes" id="UP000886998">
    <property type="component" value="Unassembled WGS sequence"/>
</dbReference>
<reference evidence="1" key="1">
    <citation type="submission" date="2020-08" db="EMBL/GenBank/DDBJ databases">
        <title>Multicomponent nature underlies the extraordinary mechanical properties of spider dragline silk.</title>
        <authorList>
            <person name="Kono N."/>
            <person name="Nakamura H."/>
            <person name="Mori M."/>
            <person name="Yoshida Y."/>
            <person name="Ohtoshi R."/>
            <person name="Malay A.D."/>
            <person name="Moran D.A.P."/>
            <person name="Tomita M."/>
            <person name="Numata K."/>
            <person name="Arakawa K."/>
        </authorList>
    </citation>
    <scope>NUCLEOTIDE SEQUENCE</scope>
</reference>
<name>A0A8X6I9K4_9ARAC</name>